<reference evidence="1 2" key="1">
    <citation type="submission" date="2019-02" db="EMBL/GenBank/DDBJ databases">
        <title>Opniocepnalus argus genome.</title>
        <authorList>
            <person name="Zhou C."/>
            <person name="Xiao S."/>
        </authorList>
    </citation>
    <scope>NUCLEOTIDE SEQUENCE [LARGE SCALE GENOMIC DNA]</scope>
    <source>
        <strain evidence="1">OARG1902GOOAL</strain>
        <tissue evidence="1">Muscle</tissue>
    </source>
</reference>
<gene>
    <name evidence="1" type="ORF">EXN66_Car017829</name>
</gene>
<accession>A0A6G1QHJ8</accession>
<dbReference type="EMBL" id="CM015728">
    <property type="protein sequence ID" value="KAF3702141.1"/>
    <property type="molecule type" value="Genomic_DNA"/>
</dbReference>
<evidence type="ECO:0000313" key="2">
    <source>
        <dbReference type="Proteomes" id="UP000503349"/>
    </source>
</evidence>
<dbReference type="AlphaFoldDB" id="A0A6G1QHJ8"/>
<name>A0A6G1QHJ8_CHAAH</name>
<evidence type="ECO:0000313" key="1">
    <source>
        <dbReference type="EMBL" id="KAF3702141.1"/>
    </source>
</evidence>
<keyword evidence="2" id="KW-1185">Reference proteome</keyword>
<dbReference type="Proteomes" id="UP000503349">
    <property type="component" value="Chromosome 17"/>
</dbReference>
<sequence>MGNPQSTEHFMLSQRVQLLLVVRYLHMITCVLVRVNLFICIHVCVSVCVSGSPEKDVWVYGLCVFCAS</sequence>
<proteinExistence type="predicted"/>
<protein>
    <submittedName>
        <fullName evidence="1">Uncharacterized protein</fullName>
    </submittedName>
</protein>
<organism evidence="1 2">
    <name type="scientific">Channa argus</name>
    <name type="common">Northern snakehead</name>
    <name type="synonym">Ophicephalus argus</name>
    <dbReference type="NCBI Taxonomy" id="215402"/>
    <lineage>
        <taxon>Eukaryota</taxon>
        <taxon>Metazoa</taxon>
        <taxon>Chordata</taxon>
        <taxon>Craniata</taxon>
        <taxon>Vertebrata</taxon>
        <taxon>Euteleostomi</taxon>
        <taxon>Actinopterygii</taxon>
        <taxon>Neopterygii</taxon>
        <taxon>Teleostei</taxon>
        <taxon>Neoteleostei</taxon>
        <taxon>Acanthomorphata</taxon>
        <taxon>Anabantaria</taxon>
        <taxon>Anabantiformes</taxon>
        <taxon>Channoidei</taxon>
        <taxon>Channidae</taxon>
        <taxon>Channa</taxon>
    </lineage>
</organism>
<reference evidence="2" key="2">
    <citation type="submission" date="2019-02" db="EMBL/GenBank/DDBJ databases">
        <title>Opniocepnalus argus Var Kimnra genome.</title>
        <authorList>
            <person name="Zhou C."/>
            <person name="Xiao S."/>
        </authorList>
    </citation>
    <scope>NUCLEOTIDE SEQUENCE [LARGE SCALE GENOMIC DNA]</scope>
</reference>